<accession>A0A918Y2K1</accession>
<dbReference type="AlphaFoldDB" id="A0A918Y2K1"/>
<comment type="caution">
    <text evidence="5">The sequence shown here is derived from an EMBL/GenBank/DDBJ whole genome shotgun (WGS) entry which is preliminary data.</text>
</comment>
<dbReference type="PANTHER" id="PTHR43537:SF44">
    <property type="entry name" value="GNTR FAMILY REGULATORY PROTEIN"/>
    <property type="match status" value="1"/>
</dbReference>
<evidence type="ECO:0000259" key="4">
    <source>
        <dbReference type="PROSITE" id="PS50949"/>
    </source>
</evidence>
<name>A0A918Y2K1_9ACTN</name>
<dbReference type="Gene3D" id="1.10.10.10">
    <property type="entry name" value="Winged helix-like DNA-binding domain superfamily/Winged helix DNA-binding domain"/>
    <property type="match status" value="1"/>
</dbReference>
<dbReference type="InterPro" id="IPR011711">
    <property type="entry name" value="GntR_C"/>
</dbReference>
<dbReference type="CDD" id="cd07377">
    <property type="entry name" value="WHTH_GntR"/>
    <property type="match status" value="1"/>
</dbReference>
<dbReference type="Pfam" id="PF07729">
    <property type="entry name" value="FCD"/>
    <property type="match status" value="1"/>
</dbReference>
<evidence type="ECO:0000256" key="1">
    <source>
        <dbReference type="ARBA" id="ARBA00023015"/>
    </source>
</evidence>
<dbReference type="InterPro" id="IPR008920">
    <property type="entry name" value="TF_FadR/GntR_C"/>
</dbReference>
<dbReference type="Proteomes" id="UP000608955">
    <property type="component" value="Unassembled WGS sequence"/>
</dbReference>
<dbReference type="InterPro" id="IPR000524">
    <property type="entry name" value="Tscrpt_reg_HTH_GntR"/>
</dbReference>
<keyword evidence="2" id="KW-0238">DNA-binding</keyword>
<dbReference type="RefSeq" id="WP_229865196.1">
    <property type="nucleotide sequence ID" value="NZ_BMVF01000005.1"/>
</dbReference>
<dbReference type="SUPFAM" id="SSF46785">
    <property type="entry name" value="Winged helix' DNA-binding domain"/>
    <property type="match status" value="1"/>
</dbReference>
<evidence type="ECO:0000256" key="3">
    <source>
        <dbReference type="ARBA" id="ARBA00023163"/>
    </source>
</evidence>
<dbReference type="Pfam" id="PF00392">
    <property type="entry name" value="GntR"/>
    <property type="match status" value="1"/>
</dbReference>
<feature type="domain" description="HTH gntR-type" evidence="4">
    <location>
        <begin position="18"/>
        <end position="86"/>
    </location>
</feature>
<proteinExistence type="predicted"/>
<evidence type="ECO:0000313" key="5">
    <source>
        <dbReference type="EMBL" id="GHD87769.1"/>
    </source>
</evidence>
<keyword evidence="6" id="KW-1185">Reference proteome</keyword>
<dbReference type="EMBL" id="BMVF01000005">
    <property type="protein sequence ID" value="GHD87769.1"/>
    <property type="molecule type" value="Genomic_DNA"/>
</dbReference>
<dbReference type="SMART" id="SM00895">
    <property type="entry name" value="FCD"/>
    <property type="match status" value="1"/>
</dbReference>
<dbReference type="PROSITE" id="PS50949">
    <property type="entry name" value="HTH_GNTR"/>
    <property type="match status" value="1"/>
</dbReference>
<dbReference type="PANTHER" id="PTHR43537">
    <property type="entry name" value="TRANSCRIPTIONAL REGULATOR, GNTR FAMILY"/>
    <property type="match status" value="1"/>
</dbReference>
<dbReference type="SMART" id="SM00345">
    <property type="entry name" value="HTH_GNTR"/>
    <property type="match status" value="1"/>
</dbReference>
<dbReference type="Gene3D" id="1.20.120.530">
    <property type="entry name" value="GntR ligand-binding domain-like"/>
    <property type="match status" value="1"/>
</dbReference>
<dbReference type="GO" id="GO:0003700">
    <property type="term" value="F:DNA-binding transcription factor activity"/>
    <property type="evidence" value="ECO:0007669"/>
    <property type="project" value="InterPro"/>
</dbReference>
<sequence length="261" mass="28726">MNVSRPPRPQEFRTAARPSLRQEVAEAIKSYILDNRLKPGDPLPSEAELCTALGASRSSIREAVKTLAVLDIVEVRRGHGTYVGRLSLSALVEGLAFRGLLEPKDDFRILSELVEVRELIERGLAERILATLAPEDLDALDTLVDEMDQRGAHDGDGFAACDRSFHERLVRRLDNKLVAQLSLAFWDVYAIVAPHLEGISAEDEAGTIADHRAIVRAARAGDTEGFVRALRDHYAPVRRRLTEARATMETAQPAGTDTPST</sequence>
<dbReference type="GO" id="GO:0003677">
    <property type="term" value="F:DNA binding"/>
    <property type="evidence" value="ECO:0007669"/>
    <property type="project" value="UniProtKB-KW"/>
</dbReference>
<reference evidence="5" key="2">
    <citation type="submission" date="2020-09" db="EMBL/GenBank/DDBJ databases">
        <authorList>
            <person name="Sun Q."/>
            <person name="Ohkuma M."/>
        </authorList>
    </citation>
    <scope>NUCLEOTIDE SEQUENCE</scope>
    <source>
        <strain evidence="5">JCM 4654</strain>
    </source>
</reference>
<keyword evidence="1" id="KW-0805">Transcription regulation</keyword>
<dbReference type="InterPro" id="IPR036388">
    <property type="entry name" value="WH-like_DNA-bd_sf"/>
</dbReference>
<evidence type="ECO:0000256" key="2">
    <source>
        <dbReference type="ARBA" id="ARBA00023125"/>
    </source>
</evidence>
<gene>
    <name evidence="5" type="ORF">GCM10010508_20950</name>
</gene>
<dbReference type="SUPFAM" id="SSF48008">
    <property type="entry name" value="GntR ligand-binding domain-like"/>
    <property type="match status" value="1"/>
</dbReference>
<organism evidence="5 6">
    <name type="scientific">Streptomyces naganishii JCM 4654</name>
    <dbReference type="NCBI Taxonomy" id="1306179"/>
    <lineage>
        <taxon>Bacteria</taxon>
        <taxon>Bacillati</taxon>
        <taxon>Actinomycetota</taxon>
        <taxon>Actinomycetes</taxon>
        <taxon>Kitasatosporales</taxon>
        <taxon>Streptomycetaceae</taxon>
        <taxon>Streptomyces</taxon>
    </lineage>
</organism>
<keyword evidence="3" id="KW-0804">Transcription</keyword>
<reference evidence="5" key="1">
    <citation type="journal article" date="2014" name="Int. J. Syst. Evol. Microbiol.">
        <title>Complete genome sequence of Corynebacterium casei LMG S-19264T (=DSM 44701T), isolated from a smear-ripened cheese.</title>
        <authorList>
            <consortium name="US DOE Joint Genome Institute (JGI-PGF)"/>
            <person name="Walter F."/>
            <person name="Albersmeier A."/>
            <person name="Kalinowski J."/>
            <person name="Ruckert C."/>
        </authorList>
    </citation>
    <scope>NUCLEOTIDE SEQUENCE</scope>
    <source>
        <strain evidence="5">JCM 4654</strain>
    </source>
</reference>
<evidence type="ECO:0000313" key="6">
    <source>
        <dbReference type="Proteomes" id="UP000608955"/>
    </source>
</evidence>
<dbReference type="PRINTS" id="PR00035">
    <property type="entry name" value="HTHGNTR"/>
</dbReference>
<dbReference type="InterPro" id="IPR036390">
    <property type="entry name" value="WH_DNA-bd_sf"/>
</dbReference>
<protein>
    <submittedName>
        <fullName evidence="5">Transcriptional regulator</fullName>
    </submittedName>
</protein>